<organism evidence="2 3">
    <name type="scientific">Kitasatospora cinereorecta</name>
    <dbReference type="NCBI Taxonomy" id="285560"/>
    <lineage>
        <taxon>Bacteria</taxon>
        <taxon>Bacillati</taxon>
        <taxon>Actinomycetota</taxon>
        <taxon>Actinomycetes</taxon>
        <taxon>Kitasatosporales</taxon>
        <taxon>Streptomycetaceae</taxon>
        <taxon>Kitasatospora</taxon>
    </lineage>
</organism>
<dbReference type="RefSeq" id="WP_380232928.1">
    <property type="nucleotide sequence ID" value="NZ_JBHSOC010000186.1"/>
</dbReference>
<keyword evidence="1" id="KW-0175">Coiled coil</keyword>
<gene>
    <name evidence="2" type="ORF">ACFPZF_39815</name>
</gene>
<sequence length="71" mass="8188">MEHKLHPDLQPHSYEHDGSIIVHHPFVVDIAKTEADIDQINTVYETVKQKVEQAEADQDWSAYVTLHSQSH</sequence>
<evidence type="ECO:0000256" key="1">
    <source>
        <dbReference type="SAM" id="Coils"/>
    </source>
</evidence>
<dbReference type="EMBL" id="JBHSOC010000186">
    <property type="protein sequence ID" value="MFC5647469.1"/>
    <property type="molecule type" value="Genomic_DNA"/>
</dbReference>
<accession>A0ABW0VRP9</accession>
<evidence type="ECO:0000313" key="2">
    <source>
        <dbReference type="EMBL" id="MFC5647469.1"/>
    </source>
</evidence>
<name>A0ABW0VRP9_9ACTN</name>
<evidence type="ECO:0000313" key="3">
    <source>
        <dbReference type="Proteomes" id="UP001596066"/>
    </source>
</evidence>
<comment type="caution">
    <text evidence="2">The sequence shown here is derived from an EMBL/GenBank/DDBJ whole genome shotgun (WGS) entry which is preliminary data.</text>
</comment>
<protein>
    <submittedName>
        <fullName evidence="2">Uncharacterized protein</fullName>
    </submittedName>
</protein>
<dbReference type="Proteomes" id="UP001596066">
    <property type="component" value="Unassembled WGS sequence"/>
</dbReference>
<feature type="coiled-coil region" evidence="1">
    <location>
        <begin position="30"/>
        <end position="57"/>
    </location>
</feature>
<feature type="non-terminal residue" evidence="2">
    <location>
        <position position="71"/>
    </location>
</feature>
<reference evidence="3" key="1">
    <citation type="journal article" date="2019" name="Int. J. Syst. Evol. Microbiol.">
        <title>The Global Catalogue of Microorganisms (GCM) 10K type strain sequencing project: providing services to taxonomists for standard genome sequencing and annotation.</title>
        <authorList>
            <consortium name="The Broad Institute Genomics Platform"/>
            <consortium name="The Broad Institute Genome Sequencing Center for Infectious Disease"/>
            <person name="Wu L."/>
            <person name="Ma J."/>
        </authorList>
    </citation>
    <scope>NUCLEOTIDE SEQUENCE [LARGE SCALE GENOMIC DNA]</scope>
    <source>
        <strain evidence="3">CGMCC 4.1622</strain>
    </source>
</reference>
<proteinExistence type="predicted"/>
<keyword evidence="3" id="KW-1185">Reference proteome</keyword>